<accession>A0A7X2NFE3</accession>
<evidence type="ECO:0000313" key="2">
    <source>
        <dbReference type="EMBL" id="MSS19469.1"/>
    </source>
</evidence>
<dbReference type="EMBL" id="VUMO01000003">
    <property type="protein sequence ID" value="MSS19469.1"/>
    <property type="molecule type" value="Genomic_DNA"/>
</dbReference>
<keyword evidence="1" id="KW-1133">Transmembrane helix</keyword>
<feature type="transmembrane region" description="Helical" evidence="1">
    <location>
        <begin position="177"/>
        <end position="197"/>
    </location>
</feature>
<dbReference type="AlphaFoldDB" id="A0A7X2NFE3"/>
<feature type="transmembrane region" description="Helical" evidence="1">
    <location>
        <begin position="69"/>
        <end position="90"/>
    </location>
</feature>
<organism evidence="2 3">
    <name type="scientific">Pseudoramibacter porci</name>
    <dbReference type="NCBI Taxonomy" id="2606631"/>
    <lineage>
        <taxon>Bacteria</taxon>
        <taxon>Bacillati</taxon>
        <taxon>Bacillota</taxon>
        <taxon>Clostridia</taxon>
        <taxon>Eubacteriales</taxon>
        <taxon>Eubacteriaceae</taxon>
        <taxon>Pseudoramibacter</taxon>
    </lineage>
</organism>
<evidence type="ECO:0000313" key="3">
    <source>
        <dbReference type="Proteomes" id="UP000461754"/>
    </source>
</evidence>
<proteinExistence type="predicted"/>
<dbReference type="NCBIfam" id="NF037962">
    <property type="entry name" value="arsenic_eff"/>
    <property type="match status" value="1"/>
</dbReference>
<keyword evidence="1" id="KW-0472">Membrane</keyword>
<keyword evidence="1" id="KW-0812">Transmembrane</keyword>
<feature type="transmembrane region" description="Helical" evidence="1">
    <location>
        <begin position="241"/>
        <end position="260"/>
    </location>
</feature>
<comment type="caution">
    <text evidence="2">The sequence shown here is derived from an EMBL/GenBank/DDBJ whole genome shotgun (WGS) entry which is preliminary data.</text>
</comment>
<reference evidence="2 3" key="1">
    <citation type="submission" date="2019-08" db="EMBL/GenBank/DDBJ databases">
        <title>In-depth cultivation of the pig gut microbiome towards novel bacterial diversity and tailored functional studies.</title>
        <authorList>
            <person name="Wylensek D."/>
            <person name="Hitch T.C.A."/>
            <person name="Clavel T."/>
        </authorList>
    </citation>
    <scope>NUCLEOTIDE SEQUENCE [LARGE SCALE GENOMIC DNA]</scope>
    <source>
        <strain evidence="2 3">RF-744-FAT-4</strain>
    </source>
</reference>
<name>A0A7X2NFE3_9FIRM</name>
<feature type="transmembrane region" description="Helical" evidence="1">
    <location>
        <begin position="209"/>
        <end position="235"/>
    </location>
</feature>
<evidence type="ECO:0000256" key="1">
    <source>
        <dbReference type="SAM" id="Phobius"/>
    </source>
</evidence>
<feature type="transmembrane region" description="Helical" evidence="1">
    <location>
        <begin position="272"/>
        <end position="292"/>
    </location>
</feature>
<protein>
    <submittedName>
        <fullName evidence="2">Uncharacterized protein</fullName>
    </submittedName>
</protein>
<dbReference type="Proteomes" id="UP000461754">
    <property type="component" value="Unassembled WGS sequence"/>
</dbReference>
<sequence>MLHAFLAVLSDAAVDTVKLIPFLFVTYWLMEFFEARAEGHSTRLLLRVGPFGPAAGAAVGVVPQCGFSAAAASLYAGGLISTGTLLSVFLSTSDEMLPIFLSEHVPVATLGRVLLAKAVIGVLTGMAVDGVLRLRRYGDDKHIHDLCDNEHCGCEDEAEPAGLRAVTRSALVHTLNITAFVFAISLVLGALIDWAGVSAVERVLTNRPVIGVCLSALIGLIPNCAASVVITQLYLSRMLTAGQMMAGLLVGAGVGLLVLFRTSRHWKENLKFTALLYASGVAWGLLFELLHLSF</sequence>
<gene>
    <name evidence="2" type="ORF">FYJ52_03450</name>
</gene>
<dbReference type="RefSeq" id="WP_154575874.1">
    <property type="nucleotide sequence ID" value="NZ_VUMO01000003.1"/>
</dbReference>
<feature type="transmembrane region" description="Helical" evidence="1">
    <location>
        <begin position="110"/>
        <end position="128"/>
    </location>
</feature>
<dbReference type="InterPro" id="IPR021552">
    <property type="entry name" value="ArsP_2"/>
</dbReference>
<keyword evidence="3" id="KW-1185">Reference proteome</keyword>